<evidence type="ECO:0000256" key="1">
    <source>
        <dbReference type="SAM" id="MobiDB-lite"/>
    </source>
</evidence>
<organism evidence="2 3">
    <name type="scientific">Hondaea fermentalgiana</name>
    <dbReference type="NCBI Taxonomy" id="2315210"/>
    <lineage>
        <taxon>Eukaryota</taxon>
        <taxon>Sar</taxon>
        <taxon>Stramenopiles</taxon>
        <taxon>Bigyra</taxon>
        <taxon>Labyrinthulomycetes</taxon>
        <taxon>Thraustochytrida</taxon>
        <taxon>Thraustochytriidae</taxon>
        <taxon>Hondaea</taxon>
    </lineage>
</organism>
<reference evidence="2 3" key="1">
    <citation type="submission" date="2017-12" db="EMBL/GenBank/DDBJ databases">
        <title>Sequencing, de novo assembly and annotation of complete genome of a new Thraustochytrid species, strain FCC1311.</title>
        <authorList>
            <person name="Sedici K."/>
            <person name="Godart F."/>
            <person name="Aiese Cigliano R."/>
            <person name="Sanseverino W."/>
            <person name="Barakat M."/>
            <person name="Ortet P."/>
            <person name="Marechal E."/>
            <person name="Cagnac O."/>
            <person name="Amato A."/>
        </authorList>
    </citation>
    <scope>NUCLEOTIDE SEQUENCE [LARGE SCALE GENOMIC DNA]</scope>
</reference>
<evidence type="ECO:0000313" key="3">
    <source>
        <dbReference type="Proteomes" id="UP000241890"/>
    </source>
</evidence>
<dbReference type="AlphaFoldDB" id="A0A2R5GKZ6"/>
<feature type="compositionally biased region" description="Polar residues" evidence="1">
    <location>
        <begin position="55"/>
        <end position="64"/>
    </location>
</feature>
<accession>A0A2R5GKZ6</accession>
<keyword evidence="3" id="KW-1185">Reference proteome</keyword>
<feature type="compositionally biased region" description="Basic and acidic residues" evidence="1">
    <location>
        <begin position="251"/>
        <end position="263"/>
    </location>
</feature>
<name>A0A2R5GKZ6_9STRA</name>
<gene>
    <name evidence="2" type="ORF">FCC1311_051722</name>
</gene>
<evidence type="ECO:0000313" key="2">
    <source>
        <dbReference type="EMBL" id="GBG28951.1"/>
    </source>
</evidence>
<feature type="region of interest" description="Disordered" evidence="1">
    <location>
        <begin position="205"/>
        <end position="227"/>
    </location>
</feature>
<feature type="region of interest" description="Disordered" evidence="1">
    <location>
        <begin position="34"/>
        <end position="80"/>
    </location>
</feature>
<feature type="region of interest" description="Disordered" evidence="1">
    <location>
        <begin position="251"/>
        <end position="274"/>
    </location>
</feature>
<protein>
    <submittedName>
        <fullName evidence="2">Uncharacterized protein</fullName>
    </submittedName>
</protein>
<dbReference type="Proteomes" id="UP000241890">
    <property type="component" value="Unassembled WGS sequence"/>
</dbReference>
<dbReference type="InParanoid" id="A0A2R5GKZ6"/>
<dbReference type="EMBL" id="BEYU01000050">
    <property type="protein sequence ID" value="GBG28951.1"/>
    <property type="molecule type" value="Genomic_DNA"/>
</dbReference>
<comment type="caution">
    <text evidence="2">The sequence shown here is derived from an EMBL/GenBank/DDBJ whole genome shotgun (WGS) entry which is preliminary data.</text>
</comment>
<proteinExistence type="predicted"/>
<sequence>MPETRDEVDNEVVDEAFSRKFQWKQDEILEKQRKQRALRQSLQEQLREKEERSRQPTPQTNATSMALGRNDASSSDEIDPSGKLFTWKQEAILNKRRFCIEVEPVLDAYCLVKRVGKSHVKDKRGVLQTGDLVVALGAFAVRQARKRLASMQDDSLRAIMTSLDLPTFDEVTTVLAKGGNLVTFAVFTANRDDVLGIAEDLLDEEEEAAEEEARAQQQQQQHQQQHHMDFNAAPETFQEMDHDFDLQDRGYRAKHDDQEDSHASRTPSHIIADASFDADDLGELRASSTFVRSDEWATFDLNS</sequence>
<feature type="compositionally biased region" description="Basic and acidic residues" evidence="1">
    <location>
        <begin position="45"/>
        <end position="54"/>
    </location>
</feature>